<organism evidence="6 7">
    <name type="scientific">Tanacetum coccineum</name>
    <dbReference type="NCBI Taxonomy" id="301880"/>
    <lineage>
        <taxon>Eukaryota</taxon>
        <taxon>Viridiplantae</taxon>
        <taxon>Streptophyta</taxon>
        <taxon>Embryophyta</taxon>
        <taxon>Tracheophyta</taxon>
        <taxon>Spermatophyta</taxon>
        <taxon>Magnoliopsida</taxon>
        <taxon>eudicotyledons</taxon>
        <taxon>Gunneridae</taxon>
        <taxon>Pentapetalae</taxon>
        <taxon>asterids</taxon>
        <taxon>campanulids</taxon>
        <taxon>Asterales</taxon>
        <taxon>Asteraceae</taxon>
        <taxon>Asteroideae</taxon>
        <taxon>Anthemideae</taxon>
        <taxon>Anthemidinae</taxon>
        <taxon>Tanacetum</taxon>
    </lineage>
</organism>
<dbReference type="Proteomes" id="UP001151760">
    <property type="component" value="Unassembled WGS sequence"/>
</dbReference>
<dbReference type="PANTHER" id="PTHR31009">
    <property type="entry name" value="S-ADENOSYL-L-METHIONINE:CARBOXYL METHYLTRANSFERASE FAMILY PROTEIN"/>
    <property type="match status" value="1"/>
</dbReference>
<comment type="similarity">
    <text evidence="1">Belongs to the methyltransferase superfamily. Type-7 methyltransferase family.</text>
</comment>
<keyword evidence="2" id="KW-0489">Methyltransferase</keyword>
<keyword evidence="3" id="KW-0808">Transferase</keyword>
<evidence type="ECO:0000313" key="6">
    <source>
        <dbReference type="EMBL" id="GJT81494.1"/>
    </source>
</evidence>
<comment type="caution">
    <text evidence="6">The sequence shown here is derived from an EMBL/GenBank/DDBJ whole genome shotgun (WGS) entry which is preliminary data.</text>
</comment>
<dbReference type="InterPro" id="IPR005299">
    <property type="entry name" value="MeTrfase_7"/>
</dbReference>
<accession>A0ABQ5H206</accession>
<dbReference type="InterPro" id="IPR042086">
    <property type="entry name" value="MeTrfase_capping"/>
</dbReference>
<name>A0ABQ5H206_9ASTR</name>
<evidence type="ECO:0000313" key="7">
    <source>
        <dbReference type="Proteomes" id="UP001151760"/>
    </source>
</evidence>
<evidence type="ECO:0000256" key="3">
    <source>
        <dbReference type="ARBA" id="ARBA00022679"/>
    </source>
</evidence>
<dbReference type="Gene3D" id="1.10.1200.270">
    <property type="entry name" value="Methyltransferase, alpha-helical capping domain"/>
    <property type="match status" value="1"/>
</dbReference>
<dbReference type="Gene3D" id="3.40.50.150">
    <property type="entry name" value="Vaccinia Virus protein VP39"/>
    <property type="match status" value="1"/>
</dbReference>
<keyword evidence="7" id="KW-1185">Reference proteome</keyword>
<protein>
    <submittedName>
        <fullName evidence="6">Benzoate carboxyl methyltransferase-like protein</fullName>
    </submittedName>
</protein>
<evidence type="ECO:0000256" key="1">
    <source>
        <dbReference type="ARBA" id="ARBA00007967"/>
    </source>
</evidence>
<evidence type="ECO:0000256" key="2">
    <source>
        <dbReference type="ARBA" id="ARBA00022603"/>
    </source>
</evidence>
<dbReference type="SUPFAM" id="SSF53335">
    <property type="entry name" value="S-adenosyl-L-methionine-dependent methyltransferases"/>
    <property type="match status" value="1"/>
</dbReference>
<dbReference type="InterPro" id="IPR029063">
    <property type="entry name" value="SAM-dependent_MTases_sf"/>
</dbReference>
<proteinExistence type="inferred from homology"/>
<reference evidence="6" key="2">
    <citation type="submission" date="2022-01" db="EMBL/GenBank/DDBJ databases">
        <authorList>
            <person name="Yamashiro T."/>
            <person name="Shiraishi A."/>
            <person name="Satake H."/>
            <person name="Nakayama K."/>
        </authorList>
    </citation>
    <scope>NUCLEOTIDE SEQUENCE</scope>
</reference>
<keyword evidence="4" id="KW-0479">Metal-binding</keyword>
<keyword evidence="5" id="KW-0460">Magnesium</keyword>
<sequence>MLPDFYEKVKKKGENVGSCFVSAVPGSFYDRLFSDQSLHIVYSYSVHWLSQTRPPNVIQAYGKQFITDFTEFLQLRSEELVNSGRMVLTLVGSSEVDPTSDDGRGHLELLA</sequence>
<gene>
    <name evidence="6" type="ORF">Tco_1055836</name>
</gene>
<dbReference type="Pfam" id="PF03492">
    <property type="entry name" value="Methyltransf_7"/>
    <property type="match status" value="1"/>
</dbReference>
<reference evidence="6" key="1">
    <citation type="journal article" date="2022" name="Int. J. Mol. Sci.">
        <title>Draft Genome of Tanacetum Coccineum: Genomic Comparison of Closely Related Tanacetum-Family Plants.</title>
        <authorList>
            <person name="Yamashiro T."/>
            <person name="Shiraishi A."/>
            <person name="Nakayama K."/>
            <person name="Satake H."/>
        </authorList>
    </citation>
    <scope>NUCLEOTIDE SEQUENCE</scope>
</reference>
<evidence type="ECO:0000256" key="5">
    <source>
        <dbReference type="ARBA" id="ARBA00022842"/>
    </source>
</evidence>
<dbReference type="EMBL" id="BQNB010019085">
    <property type="protein sequence ID" value="GJT81494.1"/>
    <property type="molecule type" value="Genomic_DNA"/>
</dbReference>
<evidence type="ECO:0000256" key="4">
    <source>
        <dbReference type="ARBA" id="ARBA00022723"/>
    </source>
</evidence>